<keyword evidence="1" id="KW-0732">Signal</keyword>
<sequence length="201" mass="22963">MGKMVRFLIVLSLSGMAAAQDIAPPAVPDLNRDTEEGRVRERNRKEIRSFLAQLCLVRNLPSFEVIIRGGNGLATEFYQVILEEFPENALKRCPADFQELVVVKKSKIQEFLDGLEKNIVWPYMADEEVAALLFKYGLKDEEERIARWVTSRLGFRKSDTPAFKARRIRELKEEMEAGKVVVPENIGEAEEMEDGEVMEDV</sequence>
<feature type="signal peptide" evidence="1">
    <location>
        <begin position="1"/>
        <end position="19"/>
    </location>
</feature>
<dbReference type="AlphaFoldDB" id="A0A6N2RJP2"/>
<evidence type="ECO:0000256" key="1">
    <source>
        <dbReference type="SAM" id="SignalP"/>
    </source>
</evidence>
<accession>A0A6N2RJP2</accession>
<gene>
    <name evidence="2" type="ORF">AMLFYP55_01647</name>
</gene>
<dbReference type="EMBL" id="CACRSS010000002">
    <property type="protein sequence ID" value="VYS80648.1"/>
    <property type="molecule type" value="Genomic_DNA"/>
</dbReference>
<organism evidence="2">
    <name type="scientific">Akkermansia muciniphila</name>
    <dbReference type="NCBI Taxonomy" id="239935"/>
    <lineage>
        <taxon>Bacteria</taxon>
        <taxon>Pseudomonadati</taxon>
        <taxon>Verrucomicrobiota</taxon>
        <taxon>Verrucomicrobiia</taxon>
        <taxon>Verrucomicrobiales</taxon>
        <taxon>Akkermansiaceae</taxon>
        <taxon>Akkermansia</taxon>
    </lineage>
</organism>
<name>A0A6N2RJP2_9BACT</name>
<protein>
    <submittedName>
        <fullName evidence="2">Uncharacterized protein</fullName>
    </submittedName>
</protein>
<feature type="chain" id="PRO_5026871977" evidence="1">
    <location>
        <begin position="20"/>
        <end position="201"/>
    </location>
</feature>
<reference evidence="2" key="1">
    <citation type="submission" date="2019-11" db="EMBL/GenBank/DDBJ databases">
        <authorList>
            <person name="Feng L."/>
        </authorList>
    </citation>
    <scope>NUCLEOTIDE SEQUENCE</scope>
    <source>
        <strain evidence="2">AMuciniphilaLFYP55</strain>
    </source>
</reference>
<evidence type="ECO:0000313" key="2">
    <source>
        <dbReference type="EMBL" id="VYS80648.1"/>
    </source>
</evidence>
<proteinExistence type="predicted"/>
<dbReference type="RefSeq" id="WP_156340771.1">
    <property type="nucleotide sequence ID" value="NZ_CACRSS010000002.1"/>
</dbReference>